<evidence type="ECO:0000256" key="1">
    <source>
        <dbReference type="ARBA" id="ARBA00004141"/>
    </source>
</evidence>
<gene>
    <name evidence="7" type="ORF">BWQ96_02808</name>
</gene>
<feature type="transmembrane region" description="Helical" evidence="6">
    <location>
        <begin position="52"/>
        <end position="72"/>
    </location>
</feature>
<dbReference type="GO" id="GO:0032472">
    <property type="term" value="P:Golgi calcium ion transport"/>
    <property type="evidence" value="ECO:0007669"/>
    <property type="project" value="TreeGrafter"/>
</dbReference>
<evidence type="ECO:0000256" key="5">
    <source>
        <dbReference type="ARBA" id="ARBA00023136"/>
    </source>
</evidence>
<dbReference type="OrthoDB" id="442680at2759"/>
<dbReference type="Pfam" id="PF01169">
    <property type="entry name" value="GDT1"/>
    <property type="match status" value="2"/>
</dbReference>
<evidence type="ECO:0000313" key="7">
    <source>
        <dbReference type="EMBL" id="PXF47477.1"/>
    </source>
</evidence>
<evidence type="ECO:0000256" key="4">
    <source>
        <dbReference type="ARBA" id="ARBA00022989"/>
    </source>
</evidence>
<reference evidence="7 8" key="1">
    <citation type="journal article" date="2018" name="Mol. Biol. Evol.">
        <title>Analysis of the draft genome of the red seaweed Gracilariopsis chorda provides insights into genome size evolution in Rhodophyta.</title>
        <authorList>
            <person name="Lee J."/>
            <person name="Yang E.C."/>
            <person name="Graf L."/>
            <person name="Yang J.H."/>
            <person name="Qiu H."/>
            <person name="Zel Zion U."/>
            <person name="Chan C.X."/>
            <person name="Stephens T.G."/>
            <person name="Weber A.P.M."/>
            <person name="Boo G.H."/>
            <person name="Boo S.M."/>
            <person name="Kim K.M."/>
            <person name="Shin Y."/>
            <person name="Jung M."/>
            <person name="Lee S.J."/>
            <person name="Yim H.S."/>
            <person name="Lee J.H."/>
            <person name="Bhattacharya D."/>
            <person name="Yoon H.S."/>
        </authorList>
    </citation>
    <scope>NUCLEOTIDE SEQUENCE [LARGE SCALE GENOMIC DNA]</scope>
    <source>
        <strain evidence="7 8">SKKU-2015</strain>
        <tissue evidence="7">Whole body</tissue>
    </source>
</reference>
<dbReference type="PANTHER" id="PTHR12608:SF1">
    <property type="entry name" value="TRANSMEMBRANE PROTEIN 165"/>
    <property type="match status" value="1"/>
</dbReference>
<dbReference type="GO" id="GO:0015085">
    <property type="term" value="F:calcium ion transmembrane transporter activity"/>
    <property type="evidence" value="ECO:0007669"/>
    <property type="project" value="TreeGrafter"/>
</dbReference>
<keyword evidence="4 6" id="KW-1133">Transmembrane helix</keyword>
<comment type="caution">
    <text evidence="7">The sequence shown here is derived from an EMBL/GenBank/DDBJ whole genome shotgun (WGS) entry which is preliminary data.</text>
</comment>
<dbReference type="InterPro" id="IPR001727">
    <property type="entry name" value="GDT1-like"/>
</dbReference>
<feature type="transmembrane region" description="Helical" evidence="6">
    <location>
        <begin position="26"/>
        <end position="45"/>
    </location>
</feature>
<dbReference type="GO" id="GO:0005384">
    <property type="term" value="F:manganese ion transmembrane transporter activity"/>
    <property type="evidence" value="ECO:0007669"/>
    <property type="project" value="TreeGrafter"/>
</dbReference>
<evidence type="ECO:0000256" key="6">
    <source>
        <dbReference type="RuleBase" id="RU365102"/>
    </source>
</evidence>
<dbReference type="GO" id="GO:0032468">
    <property type="term" value="P:Golgi calcium ion homeostasis"/>
    <property type="evidence" value="ECO:0007669"/>
    <property type="project" value="TreeGrafter"/>
</dbReference>
<comment type="caution">
    <text evidence="6">Lacks conserved residue(s) required for the propagation of feature annotation.</text>
</comment>
<evidence type="ECO:0000256" key="3">
    <source>
        <dbReference type="ARBA" id="ARBA00022692"/>
    </source>
</evidence>
<keyword evidence="3 6" id="KW-0812">Transmembrane</keyword>
<dbReference type="PANTHER" id="PTHR12608">
    <property type="entry name" value="TRANSMEMBRANE PROTEIN HTP-1 RELATED"/>
    <property type="match status" value="1"/>
</dbReference>
<protein>
    <recommendedName>
        <fullName evidence="6">GDT1 family protein</fullName>
    </recommendedName>
</protein>
<keyword evidence="5 6" id="KW-0472">Membrane</keyword>
<dbReference type="GO" id="GO:0005794">
    <property type="term" value="C:Golgi apparatus"/>
    <property type="evidence" value="ECO:0007669"/>
    <property type="project" value="TreeGrafter"/>
</dbReference>
<organism evidence="7 8">
    <name type="scientific">Gracilariopsis chorda</name>
    <dbReference type="NCBI Taxonomy" id="448386"/>
    <lineage>
        <taxon>Eukaryota</taxon>
        <taxon>Rhodophyta</taxon>
        <taxon>Florideophyceae</taxon>
        <taxon>Rhodymeniophycidae</taxon>
        <taxon>Gracilariales</taxon>
        <taxon>Gracilariaceae</taxon>
        <taxon>Gracilariopsis</taxon>
    </lineage>
</organism>
<comment type="subcellular location">
    <subcellularLocation>
        <location evidence="1 6">Membrane</location>
        <topology evidence="1 6">Multi-pass membrane protein</topology>
    </subcellularLocation>
</comment>
<evidence type="ECO:0000256" key="2">
    <source>
        <dbReference type="ARBA" id="ARBA00009190"/>
    </source>
</evidence>
<accession>A0A2V3J0M3</accession>
<feature type="transmembrane region" description="Helical" evidence="6">
    <location>
        <begin position="206"/>
        <end position="227"/>
    </location>
</feature>
<dbReference type="GO" id="GO:0016020">
    <property type="term" value="C:membrane"/>
    <property type="evidence" value="ECO:0007669"/>
    <property type="project" value="UniProtKB-SubCell"/>
</dbReference>
<dbReference type="AlphaFoldDB" id="A0A2V3J0M3"/>
<name>A0A2V3J0M3_9FLOR</name>
<keyword evidence="8" id="KW-1185">Reference proteome</keyword>
<proteinExistence type="inferred from homology"/>
<evidence type="ECO:0000313" key="8">
    <source>
        <dbReference type="Proteomes" id="UP000247409"/>
    </source>
</evidence>
<dbReference type="Proteomes" id="UP000247409">
    <property type="component" value="Unassembled WGS sequence"/>
</dbReference>
<sequence>MSLLPPSLRASIADDAGFTSGFLQSFLLILACELGDRTFFVAAILAMKAPRITVWAGALSALAAMTVLSAVIGKAFPLLLDRRHTSIAAAALFLYFGLQLLRDWWRMRKQAHTENEELAEVEEELAAPEKKPKGSRFPAFSPPFVKALTMTALAEWGDRSQIATIALAASKDLYGVILGGVAGHAICTGLAVVGGRLLASRISERAVALMGGVLFVIFAMVTAGGYVE</sequence>
<dbReference type="EMBL" id="NBIV01000024">
    <property type="protein sequence ID" value="PXF47477.1"/>
    <property type="molecule type" value="Genomic_DNA"/>
</dbReference>
<comment type="similarity">
    <text evidence="2 6">Belongs to the GDT1 family.</text>
</comment>
<feature type="transmembrane region" description="Helical" evidence="6">
    <location>
        <begin position="84"/>
        <end position="101"/>
    </location>
</feature>